<comment type="similarity">
    <text evidence="1">Belongs to the ATP-dependent AMP-binding enzyme family.</text>
</comment>
<protein>
    <submittedName>
        <fullName evidence="5">Acyl-CoA synthetase (AMP-forming)/AMP-acid ligase II</fullName>
    </submittedName>
</protein>
<dbReference type="GO" id="GO:0031956">
    <property type="term" value="F:medium-chain fatty acid-CoA ligase activity"/>
    <property type="evidence" value="ECO:0007669"/>
    <property type="project" value="TreeGrafter"/>
</dbReference>
<proteinExistence type="inferred from homology"/>
<dbReference type="RefSeq" id="WP_185956280.1">
    <property type="nucleotide sequence ID" value="NZ_FXTI01000009.1"/>
</dbReference>
<dbReference type="Proteomes" id="UP000315636">
    <property type="component" value="Unassembled WGS sequence"/>
</dbReference>
<dbReference type="InterPro" id="IPR045851">
    <property type="entry name" value="AMP-bd_C_sf"/>
</dbReference>
<name>A0A521EGH6_9BACL</name>
<keyword evidence="6" id="KW-1185">Reference proteome</keyword>
<dbReference type="EMBL" id="FXTI01000009">
    <property type="protein sequence ID" value="SMO83013.1"/>
    <property type="molecule type" value="Genomic_DNA"/>
</dbReference>
<dbReference type="Gene3D" id="3.30.300.30">
    <property type="match status" value="1"/>
</dbReference>
<dbReference type="SUPFAM" id="SSF56801">
    <property type="entry name" value="Acetyl-CoA synthetase-like"/>
    <property type="match status" value="1"/>
</dbReference>
<dbReference type="PANTHER" id="PTHR43201">
    <property type="entry name" value="ACYL-COA SYNTHETASE"/>
    <property type="match status" value="1"/>
</dbReference>
<dbReference type="InterPro" id="IPR025110">
    <property type="entry name" value="AMP-bd_C"/>
</dbReference>
<evidence type="ECO:0000313" key="6">
    <source>
        <dbReference type="Proteomes" id="UP000315636"/>
    </source>
</evidence>
<dbReference type="GO" id="GO:0006631">
    <property type="term" value="P:fatty acid metabolic process"/>
    <property type="evidence" value="ECO:0007669"/>
    <property type="project" value="TreeGrafter"/>
</dbReference>
<evidence type="ECO:0000256" key="2">
    <source>
        <dbReference type="ARBA" id="ARBA00022598"/>
    </source>
</evidence>
<sequence length="511" mass="57194">MSLVMGDILKNRSNLHPQLEAVVGPSVRLTYRKLNQRVNQLAHYLQERNIRKGDRIAILCLTDHPFITILWAALKIGAIAVPLNYRLHPDELIWILEHSQPDAIFYDGDFSSSLPQTNEVPFIREWVQVSISGELHPDFSSIFATYATKEPNVELDGEDPAMLTYTSGTTGKPKGVIATHTNLYHPGPAAFSHVGFQMGDRALLPTPLFHISGSVMVTSAPYVGMTIVCMPHFHPHHILDLIEKERVTQAVGIGPMLQMILGSIMEENRELETLRMIVSGGAAVSVPIIKQFYALGFPVLQIYGLSEYTSVATFWHPDLMGIETCGSVGKNLIGQIKIVDPETENELPQKEVGEVVIRGPQLFKGYWKNPEETRKALRDGWFFTGDAGKMDENGFLYLVGRYKDVIHVGAEKVFPVEVENVLMDMDEVLEAAVVARNDPFWEEIPRAYVVKKADSRLTEGDVLTYVHKHLAPYKLAEVVFTEELPKNEIGKVMKNVLHQKANEEESSTASQ</sequence>
<dbReference type="PANTHER" id="PTHR43201:SF5">
    <property type="entry name" value="MEDIUM-CHAIN ACYL-COA LIGASE ACSF2, MITOCHONDRIAL"/>
    <property type="match status" value="1"/>
</dbReference>
<dbReference type="InterPro" id="IPR000873">
    <property type="entry name" value="AMP-dep_synth/lig_dom"/>
</dbReference>
<dbReference type="Pfam" id="PF13193">
    <property type="entry name" value="AMP-binding_C"/>
    <property type="match status" value="1"/>
</dbReference>
<accession>A0A521EGH6</accession>
<dbReference type="Gene3D" id="3.40.50.12780">
    <property type="entry name" value="N-terminal domain of ligase-like"/>
    <property type="match status" value="1"/>
</dbReference>
<keyword evidence="2 5" id="KW-0436">Ligase</keyword>
<dbReference type="InterPro" id="IPR042099">
    <property type="entry name" value="ANL_N_sf"/>
</dbReference>
<reference evidence="5 6" key="1">
    <citation type="submission" date="2017-05" db="EMBL/GenBank/DDBJ databases">
        <authorList>
            <person name="Varghese N."/>
            <person name="Submissions S."/>
        </authorList>
    </citation>
    <scope>NUCLEOTIDE SEQUENCE [LARGE SCALE GENOMIC DNA]</scope>
    <source>
        <strain evidence="5 6">DSM 45474</strain>
    </source>
</reference>
<dbReference type="InterPro" id="IPR020845">
    <property type="entry name" value="AMP-binding_CS"/>
</dbReference>
<feature type="domain" description="AMP-binding enzyme C-terminal" evidence="4">
    <location>
        <begin position="417"/>
        <end position="491"/>
    </location>
</feature>
<evidence type="ECO:0000256" key="1">
    <source>
        <dbReference type="ARBA" id="ARBA00006432"/>
    </source>
</evidence>
<gene>
    <name evidence="5" type="ORF">SAMN06264849_10942</name>
</gene>
<dbReference type="Pfam" id="PF00501">
    <property type="entry name" value="AMP-binding"/>
    <property type="match status" value="1"/>
</dbReference>
<feature type="domain" description="AMP-dependent synthetase/ligase" evidence="3">
    <location>
        <begin position="12"/>
        <end position="367"/>
    </location>
</feature>
<organism evidence="5 6">
    <name type="scientific">Melghirimyces algeriensis</name>
    <dbReference type="NCBI Taxonomy" id="910412"/>
    <lineage>
        <taxon>Bacteria</taxon>
        <taxon>Bacillati</taxon>
        <taxon>Bacillota</taxon>
        <taxon>Bacilli</taxon>
        <taxon>Bacillales</taxon>
        <taxon>Thermoactinomycetaceae</taxon>
        <taxon>Melghirimyces</taxon>
    </lineage>
</organism>
<dbReference type="AlphaFoldDB" id="A0A521EGH6"/>
<dbReference type="PROSITE" id="PS00455">
    <property type="entry name" value="AMP_BINDING"/>
    <property type="match status" value="1"/>
</dbReference>
<evidence type="ECO:0000259" key="3">
    <source>
        <dbReference type="Pfam" id="PF00501"/>
    </source>
</evidence>
<evidence type="ECO:0000259" key="4">
    <source>
        <dbReference type="Pfam" id="PF13193"/>
    </source>
</evidence>
<evidence type="ECO:0000313" key="5">
    <source>
        <dbReference type="EMBL" id="SMO83013.1"/>
    </source>
</evidence>